<proteinExistence type="predicted"/>
<gene>
    <name evidence="3" type="ORF">ABFY20_04640</name>
</gene>
<keyword evidence="1" id="KW-0472">Membrane</keyword>
<protein>
    <submittedName>
        <fullName evidence="3">YdcF family protein</fullName>
    </submittedName>
</protein>
<organism evidence="3">
    <name type="scientific">Herbiconiux sp. A18JL235</name>
    <dbReference type="NCBI Taxonomy" id="3152363"/>
    <lineage>
        <taxon>Bacteria</taxon>
        <taxon>Bacillati</taxon>
        <taxon>Actinomycetota</taxon>
        <taxon>Actinomycetes</taxon>
        <taxon>Micrococcales</taxon>
        <taxon>Microbacteriaceae</taxon>
        <taxon>Herbiconiux</taxon>
    </lineage>
</organism>
<keyword evidence="1" id="KW-1133">Transmembrane helix</keyword>
<keyword evidence="1" id="KW-0812">Transmembrane</keyword>
<evidence type="ECO:0000256" key="1">
    <source>
        <dbReference type="SAM" id="Phobius"/>
    </source>
</evidence>
<feature type="domain" description="DUF218" evidence="2">
    <location>
        <begin position="65"/>
        <end position="195"/>
    </location>
</feature>
<dbReference type="Pfam" id="PF02698">
    <property type="entry name" value="DUF218"/>
    <property type="match status" value="1"/>
</dbReference>
<accession>A0AB39BJ26</accession>
<reference evidence="3" key="1">
    <citation type="submission" date="2024-05" db="EMBL/GenBank/DDBJ databases">
        <title>Herbiconiux sp. A18JL235.</title>
        <authorList>
            <person name="Zhang G."/>
        </authorList>
    </citation>
    <scope>NUCLEOTIDE SEQUENCE</scope>
    <source>
        <strain evidence="3">A18JL235</strain>
    </source>
</reference>
<dbReference type="InterPro" id="IPR003848">
    <property type="entry name" value="DUF218"/>
</dbReference>
<dbReference type="EMBL" id="CP162511">
    <property type="protein sequence ID" value="XDI06391.1"/>
    <property type="molecule type" value="Genomic_DNA"/>
</dbReference>
<sequence length="211" mass="22746">METATSLAFELTSALVRGSRPARLARAGRRAIAVVCSIVLAVVVMAGVGVPIYVLPHLDTPTRSDAVIVLGPPTVQRLKTAQGLVNDGLASTIVVSVPPGVREDDAHPRVRDMCSGRSTYDVVCFTPNPFTTQGEARAAEALMAEHSWDSIIVVTSVSHVTRSRVLFDRCLTGARTSEFVSDQRDYDLARWIAEYVYQTAAFIKVAAAQDC</sequence>
<evidence type="ECO:0000259" key="2">
    <source>
        <dbReference type="Pfam" id="PF02698"/>
    </source>
</evidence>
<dbReference type="RefSeq" id="WP_368498773.1">
    <property type="nucleotide sequence ID" value="NZ_CP162511.1"/>
</dbReference>
<dbReference type="CDD" id="cd06259">
    <property type="entry name" value="YdcF-like"/>
    <property type="match status" value="1"/>
</dbReference>
<dbReference type="AlphaFoldDB" id="A0AB39BJ26"/>
<evidence type="ECO:0000313" key="3">
    <source>
        <dbReference type="EMBL" id="XDI06391.1"/>
    </source>
</evidence>
<feature type="transmembrane region" description="Helical" evidence="1">
    <location>
        <begin position="31"/>
        <end position="54"/>
    </location>
</feature>
<name>A0AB39BJ26_9MICO</name>